<dbReference type="NCBIfam" id="TIGR01557">
    <property type="entry name" value="myb_SHAQKYF"/>
    <property type="match status" value="1"/>
</dbReference>
<evidence type="ECO:0000256" key="4">
    <source>
        <dbReference type="ARBA" id="ARBA00022821"/>
    </source>
</evidence>
<feature type="region of interest" description="Disordered" evidence="9">
    <location>
        <begin position="837"/>
        <end position="930"/>
    </location>
</feature>
<dbReference type="InterPro" id="IPR001005">
    <property type="entry name" value="SANT/Myb"/>
</dbReference>
<keyword evidence="12" id="KW-1185">Reference proteome</keyword>
<feature type="region of interest" description="Disordered" evidence="9">
    <location>
        <begin position="812"/>
        <end position="831"/>
    </location>
</feature>
<dbReference type="InterPro" id="IPR055414">
    <property type="entry name" value="LRR_R13L4/SHOC2-like"/>
</dbReference>
<dbReference type="InterPro" id="IPR057135">
    <property type="entry name" value="At4g27190-like_LRR"/>
</dbReference>
<keyword evidence="5" id="KW-0805">Transcription regulation</keyword>
<evidence type="ECO:0000256" key="3">
    <source>
        <dbReference type="ARBA" id="ARBA00022737"/>
    </source>
</evidence>
<dbReference type="EMBL" id="JBBPBM010000028">
    <property type="protein sequence ID" value="KAK8537648.1"/>
    <property type="molecule type" value="Genomic_DNA"/>
</dbReference>
<keyword evidence="6" id="KW-0804">Transcription</keyword>
<evidence type="ECO:0000256" key="2">
    <source>
        <dbReference type="ARBA" id="ARBA00022614"/>
    </source>
</evidence>
<protein>
    <recommendedName>
        <fullName evidence="10">HTH myb-type domain-containing protein</fullName>
    </recommendedName>
</protein>
<evidence type="ECO:0000313" key="11">
    <source>
        <dbReference type="EMBL" id="KAK8537648.1"/>
    </source>
</evidence>
<evidence type="ECO:0000256" key="5">
    <source>
        <dbReference type="ARBA" id="ARBA00023015"/>
    </source>
</evidence>
<organism evidence="11 12">
    <name type="scientific">Hibiscus sabdariffa</name>
    <name type="common">roselle</name>
    <dbReference type="NCBI Taxonomy" id="183260"/>
    <lineage>
        <taxon>Eukaryota</taxon>
        <taxon>Viridiplantae</taxon>
        <taxon>Streptophyta</taxon>
        <taxon>Embryophyta</taxon>
        <taxon>Tracheophyta</taxon>
        <taxon>Spermatophyta</taxon>
        <taxon>Magnoliopsida</taxon>
        <taxon>eudicotyledons</taxon>
        <taxon>Gunneridae</taxon>
        <taxon>Pentapetalae</taxon>
        <taxon>rosids</taxon>
        <taxon>malvids</taxon>
        <taxon>Malvales</taxon>
        <taxon>Malvaceae</taxon>
        <taxon>Malvoideae</taxon>
        <taxon>Hibiscus</taxon>
    </lineage>
</organism>
<feature type="compositionally biased region" description="Polar residues" evidence="9">
    <location>
        <begin position="837"/>
        <end position="857"/>
    </location>
</feature>
<dbReference type="Pfam" id="PF23598">
    <property type="entry name" value="LRR_14"/>
    <property type="match status" value="1"/>
</dbReference>
<evidence type="ECO:0000256" key="6">
    <source>
        <dbReference type="ARBA" id="ARBA00023163"/>
    </source>
</evidence>
<dbReference type="Gene3D" id="3.80.10.10">
    <property type="entry name" value="Ribonuclease Inhibitor"/>
    <property type="match status" value="2"/>
</dbReference>
<dbReference type="Proteomes" id="UP001472677">
    <property type="component" value="Unassembled WGS sequence"/>
</dbReference>
<evidence type="ECO:0000256" key="9">
    <source>
        <dbReference type="SAM" id="MobiDB-lite"/>
    </source>
</evidence>
<dbReference type="PANTHER" id="PTHR33463:SF179">
    <property type="entry name" value="NB-ARC DOMAIN-CONTAINING PROTEIN"/>
    <property type="match status" value="1"/>
</dbReference>
<feature type="coiled-coil region" evidence="8">
    <location>
        <begin position="780"/>
        <end position="810"/>
    </location>
</feature>
<dbReference type="SMART" id="SM00369">
    <property type="entry name" value="LRR_TYP"/>
    <property type="match status" value="2"/>
</dbReference>
<dbReference type="InterPro" id="IPR009057">
    <property type="entry name" value="Homeodomain-like_sf"/>
</dbReference>
<comment type="caution">
    <text evidence="11">The sequence shown here is derived from an EMBL/GenBank/DDBJ whole genome shotgun (WGS) entry which is preliminary data.</text>
</comment>
<dbReference type="SUPFAM" id="SSF46689">
    <property type="entry name" value="Homeodomain-like"/>
    <property type="match status" value="1"/>
</dbReference>
<dbReference type="Pfam" id="PF23247">
    <property type="entry name" value="LRR_RPS2"/>
    <property type="match status" value="1"/>
</dbReference>
<keyword evidence="8" id="KW-0175">Coiled coil</keyword>
<accession>A0ABR2DFD4</accession>
<dbReference type="Pfam" id="PF00249">
    <property type="entry name" value="Myb_DNA-binding"/>
    <property type="match status" value="1"/>
</dbReference>
<feature type="domain" description="HTH myb-type" evidence="10">
    <location>
        <begin position="675"/>
        <end position="735"/>
    </location>
</feature>
<dbReference type="Gene3D" id="1.10.10.60">
    <property type="entry name" value="Homeodomain-like"/>
    <property type="match status" value="1"/>
</dbReference>
<evidence type="ECO:0000256" key="8">
    <source>
        <dbReference type="SAM" id="Coils"/>
    </source>
</evidence>
<proteinExistence type="predicted"/>
<evidence type="ECO:0000259" key="10">
    <source>
        <dbReference type="PROSITE" id="PS51294"/>
    </source>
</evidence>
<evidence type="ECO:0000256" key="1">
    <source>
        <dbReference type="ARBA" id="ARBA00004123"/>
    </source>
</evidence>
<evidence type="ECO:0000256" key="7">
    <source>
        <dbReference type="ARBA" id="ARBA00023242"/>
    </source>
</evidence>
<dbReference type="PANTHER" id="PTHR33463">
    <property type="entry name" value="NB-ARC DOMAIN-CONTAINING PROTEIN-RELATED"/>
    <property type="match status" value="1"/>
</dbReference>
<keyword evidence="3" id="KW-0677">Repeat</keyword>
<reference evidence="11 12" key="1">
    <citation type="journal article" date="2024" name="G3 (Bethesda)">
        <title>Genome assembly of Hibiscus sabdariffa L. provides insights into metabolisms of medicinal natural products.</title>
        <authorList>
            <person name="Kim T."/>
        </authorList>
    </citation>
    <scope>NUCLEOTIDE SEQUENCE [LARGE SCALE GENOMIC DNA]</scope>
    <source>
        <strain evidence="11">TK-2024</strain>
        <tissue evidence="11">Old leaves</tissue>
    </source>
</reference>
<dbReference type="SUPFAM" id="SSF52058">
    <property type="entry name" value="L domain-like"/>
    <property type="match status" value="1"/>
</dbReference>
<name>A0ABR2DFD4_9ROSI</name>
<keyword evidence="7" id="KW-0539">Nucleus</keyword>
<dbReference type="PROSITE" id="PS51294">
    <property type="entry name" value="HTH_MYB"/>
    <property type="match status" value="1"/>
</dbReference>
<dbReference type="InterPro" id="IPR006447">
    <property type="entry name" value="Myb_dom_plants"/>
</dbReference>
<gene>
    <name evidence="11" type="ORF">V6N12_043800</name>
</gene>
<dbReference type="InterPro" id="IPR017930">
    <property type="entry name" value="Myb_dom"/>
</dbReference>
<dbReference type="InterPro" id="IPR032675">
    <property type="entry name" value="LRR_dom_sf"/>
</dbReference>
<feature type="compositionally biased region" description="Polar residues" evidence="9">
    <location>
        <begin position="888"/>
        <end position="900"/>
    </location>
</feature>
<dbReference type="InterPro" id="IPR003591">
    <property type="entry name" value="Leu-rich_rpt_typical-subtyp"/>
</dbReference>
<sequence>MRKYALEKDLGSKSHFPLPLPWQFFYWQLYFLLYADSWGLWLTINQFLVSNQPVPKASGSGLTMLQKAEGWAAQEMHSTDDKNSVSELPRCPNCSSLIALYLQGNYELTAIPPRFFQRMALLQVLDLSRTNIKSLPKSLPKLVALKNLLLRGCDLFMELSPQVGKLKNLEELDLDETQIMDLPRETGKLLKLRQLKVSFYHLCGKKKSKSNILIHPETISNLSQLAELSIDVNPADKRWDDCVEAVMKELRNSKTLTTLSLYLPEFQLLGNTSSIYPSLSRFQFTVGHHKRRIISRVPHEVEAEFRNWDKCFKFVNGENIPIEIKGVLKYSTSFFLDHHATTVNLSEFGIKNMKGLKFCLLAECNEMETVIDGDMHYERNEDDQSESDPGSVESVLESLEYLSIYYMENLQSIWRGPNEFGCMSKLKFLALHTCPRLSKIFSHTLLENFVNLEEIILEDCPQVTSLVSHPSVKSVMSDKIFLPSLKRLLLLYLPALVSISSGLLIAPKLERIGCYNCPKLTSISKMELSSKTLKIIKGECQWWWEDMNWNEMEWGSRPDYLMHIFSPIDNEKDVMTQLMDDRDLLETIIQNEGQQLEYAGIAEVPTHDESQQSEVKAEEKMTILEKDNKKTCQETHGAPQVSSIHQLGCKRKHLSVVNMDGSNMHSMNQHPDVVAAHKQRIRWTPELHQLFLNAVDRLGGPGSATPKNILDCMNVEGLNIYHVKSHLKKYRFLSDLKHDKRSCKVEEKKATLIETDGNIERDMGCNNQVVETLRMQHPVLKLLNEQWKKLQELELQIEQEKELSKKLVEERLKSGSDSANEKTAFPYENPSLFSPETASLFQKSGSPKSMTDCSPWTHSPKHDASQFPDETPSLFSPETASFFPKSGSPESMTDCSPSTHSPKHDASQTNEFEQCRKRRRGKGSTKLLIL</sequence>
<dbReference type="InterPro" id="IPR050905">
    <property type="entry name" value="Plant_NBS-LRR"/>
</dbReference>
<comment type="subcellular location">
    <subcellularLocation>
        <location evidence="1">Nucleus</location>
    </subcellularLocation>
</comment>
<evidence type="ECO:0000313" key="12">
    <source>
        <dbReference type="Proteomes" id="UP001472677"/>
    </source>
</evidence>
<keyword evidence="4" id="KW-0611">Plant defense</keyword>
<keyword evidence="2" id="KW-0433">Leucine-rich repeat</keyword>